<dbReference type="CDD" id="cd06558">
    <property type="entry name" value="crotonase-like"/>
    <property type="match status" value="1"/>
</dbReference>
<evidence type="ECO:0000256" key="3">
    <source>
        <dbReference type="RuleBase" id="RU003707"/>
    </source>
</evidence>
<dbReference type="InterPro" id="IPR029045">
    <property type="entry name" value="ClpP/crotonase-like_dom_sf"/>
</dbReference>
<comment type="similarity">
    <text evidence="1 3">Belongs to the enoyl-CoA hydratase/isomerase family.</text>
</comment>
<comment type="caution">
    <text evidence="4">The sequence shown here is derived from an EMBL/GenBank/DDBJ whole genome shotgun (WGS) entry which is preliminary data.</text>
</comment>
<dbReference type="PANTHER" id="PTHR11941">
    <property type="entry name" value="ENOYL-COA HYDRATASE-RELATED"/>
    <property type="match status" value="1"/>
</dbReference>
<dbReference type="Pfam" id="PF00378">
    <property type="entry name" value="ECH_1"/>
    <property type="match status" value="1"/>
</dbReference>
<keyword evidence="2" id="KW-0456">Lyase</keyword>
<dbReference type="InterPro" id="IPR001753">
    <property type="entry name" value="Enoyl-CoA_hydra/iso"/>
</dbReference>
<dbReference type="RefSeq" id="WP_367956513.1">
    <property type="nucleotide sequence ID" value="NZ_JBDPGJ010000006.1"/>
</dbReference>
<evidence type="ECO:0000313" key="5">
    <source>
        <dbReference type="Proteomes" id="UP001556692"/>
    </source>
</evidence>
<protein>
    <submittedName>
        <fullName evidence="4">Enoyl-CoA hydratase-related protein</fullName>
    </submittedName>
</protein>
<proteinExistence type="inferred from homology"/>
<dbReference type="Gene3D" id="3.90.226.10">
    <property type="entry name" value="2-enoyl-CoA Hydratase, Chain A, domain 1"/>
    <property type="match status" value="1"/>
</dbReference>
<reference evidence="4 5" key="1">
    <citation type="submission" date="2024-05" db="EMBL/GenBank/DDBJ databases">
        <authorList>
            <person name="Jiang F."/>
        </authorList>
    </citation>
    <scope>NUCLEOTIDE SEQUENCE [LARGE SCALE GENOMIC DNA]</scope>
    <source>
        <strain evidence="4 5">LZ166</strain>
    </source>
</reference>
<sequence length="264" mass="28825">MAQSYGSFETLDVTVEDHIARVAINRPDNLNAINIVLYEDIFQAFRNINDDTSAWVAILTGNGRAFSVGADLKERQTMTKADVQRRRRLAPLMFGAMSAARCPVIAAINGFAFGGGFELALACDVLVASENAEFSLPETRLGVIPAGGATQRLSRMIGVHKAKEVILTGRKMTARQIFDLGILNRLTPEGEAERVAREIAEEMKQSAPMALTQAKKAVNASMNIGLDIGLQFEAEAYQACLASKDRDEGLAAFREKRKPRYTGE</sequence>
<dbReference type="PROSITE" id="PS00166">
    <property type="entry name" value="ENOYL_COA_HYDRATASE"/>
    <property type="match status" value="1"/>
</dbReference>
<evidence type="ECO:0000313" key="4">
    <source>
        <dbReference type="EMBL" id="MEX0408637.1"/>
    </source>
</evidence>
<dbReference type="InterPro" id="IPR018376">
    <property type="entry name" value="Enoyl-CoA_hyd/isom_CS"/>
</dbReference>
<dbReference type="Proteomes" id="UP001556692">
    <property type="component" value="Unassembled WGS sequence"/>
</dbReference>
<evidence type="ECO:0000256" key="2">
    <source>
        <dbReference type="ARBA" id="ARBA00023239"/>
    </source>
</evidence>
<dbReference type="Gene3D" id="1.10.12.10">
    <property type="entry name" value="Lyase 2-enoyl-coa Hydratase, Chain A, domain 2"/>
    <property type="match status" value="1"/>
</dbReference>
<dbReference type="SUPFAM" id="SSF52096">
    <property type="entry name" value="ClpP/crotonase"/>
    <property type="match status" value="1"/>
</dbReference>
<keyword evidence="5" id="KW-1185">Reference proteome</keyword>
<organism evidence="4 5">
    <name type="scientific">Aquibium pacificus</name>
    <dbReference type="NCBI Taxonomy" id="3153579"/>
    <lineage>
        <taxon>Bacteria</taxon>
        <taxon>Pseudomonadati</taxon>
        <taxon>Pseudomonadota</taxon>
        <taxon>Alphaproteobacteria</taxon>
        <taxon>Hyphomicrobiales</taxon>
        <taxon>Phyllobacteriaceae</taxon>
        <taxon>Aquibium</taxon>
    </lineage>
</organism>
<accession>A0ABV3SPB0</accession>
<dbReference type="InterPro" id="IPR014748">
    <property type="entry name" value="Enoyl-CoA_hydra_C"/>
</dbReference>
<evidence type="ECO:0000256" key="1">
    <source>
        <dbReference type="ARBA" id="ARBA00005254"/>
    </source>
</evidence>
<dbReference type="EMBL" id="JBDPGJ010000006">
    <property type="protein sequence ID" value="MEX0408637.1"/>
    <property type="molecule type" value="Genomic_DNA"/>
</dbReference>
<gene>
    <name evidence="4" type="ORF">ABGN05_23570</name>
</gene>
<dbReference type="PANTHER" id="PTHR11941:SF54">
    <property type="entry name" value="ENOYL-COA HYDRATASE, MITOCHONDRIAL"/>
    <property type="match status" value="1"/>
</dbReference>
<name>A0ABV3SPB0_9HYPH</name>